<evidence type="ECO:0000256" key="5">
    <source>
        <dbReference type="ARBA" id="ARBA00023125"/>
    </source>
</evidence>
<dbReference type="GO" id="GO:0006298">
    <property type="term" value="P:mismatch repair"/>
    <property type="evidence" value="ECO:0007669"/>
    <property type="project" value="InterPro"/>
</dbReference>
<dbReference type="Pfam" id="PF05188">
    <property type="entry name" value="MutS_II"/>
    <property type="match status" value="1"/>
</dbReference>
<dbReference type="Proteomes" id="UP000518752">
    <property type="component" value="Unassembled WGS sequence"/>
</dbReference>
<dbReference type="InterPro" id="IPR036678">
    <property type="entry name" value="MutS_con_dom_sf"/>
</dbReference>
<feature type="compositionally biased region" description="Acidic residues" evidence="7">
    <location>
        <begin position="602"/>
        <end position="614"/>
    </location>
</feature>
<dbReference type="InterPro" id="IPR000432">
    <property type="entry name" value="DNA_mismatch_repair_MutS_C"/>
</dbReference>
<evidence type="ECO:0000256" key="4">
    <source>
        <dbReference type="ARBA" id="ARBA00022840"/>
    </source>
</evidence>
<reference evidence="9 10" key="1">
    <citation type="journal article" date="2020" name="ISME J.">
        <title>Uncovering the hidden diversity of litter-decomposition mechanisms in mushroom-forming fungi.</title>
        <authorList>
            <person name="Floudas D."/>
            <person name="Bentzer J."/>
            <person name="Ahren D."/>
            <person name="Johansson T."/>
            <person name="Persson P."/>
            <person name="Tunlid A."/>
        </authorList>
    </citation>
    <scope>NUCLEOTIDE SEQUENCE [LARGE SCALE GENOMIC DNA]</scope>
    <source>
        <strain evidence="9 10">CBS 406.79</strain>
    </source>
</reference>
<dbReference type="Pfam" id="PF05192">
    <property type="entry name" value="MutS_III"/>
    <property type="match status" value="1"/>
</dbReference>
<feature type="compositionally biased region" description="Basic and acidic residues" evidence="7">
    <location>
        <begin position="58"/>
        <end position="73"/>
    </location>
</feature>
<feature type="region of interest" description="Disordered" evidence="7">
    <location>
        <begin position="1"/>
        <end position="283"/>
    </location>
</feature>
<dbReference type="PANTHER" id="PTHR11361:SF148">
    <property type="entry name" value="DNA MISMATCH REPAIR PROTEIN MSH6"/>
    <property type="match status" value="1"/>
</dbReference>
<feature type="compositionally biased region" description="Low complexity" evidence="7">
    <location>
        <begin position="79"/>
        <end position="91"/>
    </location>
</feature>
<gene>
    <name evidence="9" type="ORF">D9757_009189</name>
</gene>
<name>A0A8H5H9X3_9AGAR</name>
<comment type="function">
    <text evidence="6">Component of the post-replicative DNA mismatch repair system (MMR).</text>
</comment>
<dbReference type="GO" id="GO:0032301">
    <property type="term" value="C:MutSalpha complex"/>
    <property type="evidence" value="ECO:0007669"/>
    <property type="project" value="TreeGrafter"/>
</dbReference>
<feature type="compositionally biased region" description="Low complexity" evidence="7">
    <location>
        <begin position="22"/>
        <end position="48"/>
    </location>
</feature>
<keyword evidence="3 6" id="KW-0227">DNA damage</keyword>
<feature type="compositionally biased region" description="Basic and acidic residues" evidence="7">
    <location>
        <begin position="318"/>
        <end position="334"/>
    </location>
</feature>
<dbReference type="Gene3D" id="3.40.1170.10">
    <property type="entry name" value="DNA repair protein MutS, domain I"/>
    <property type="match status" value="1"/>
</dbReference>
<dbReference type="OrthoDB" id="121051at2759"/>
<dbReference type="InterPro" id="IPR007695">
    <property type="entry name" value="DNA_mismatch_repair_MutS-lik_N"/>
</dbReference>
<dbReference type="FunFam" id="3.40.1170.10:FF:000002">
    <property type="entry name" value="DNA mismatch repair protein"/>
    <property type="match status" value="1"/>
</dbReference>
<feature type="compositionally biased region" description="Acidic residues" evidence="7">
    <location>
        <begin position="174"/>
        <end position="183"/>
    </location>
</feature>
<dbReference type="GO" id="GO:0140664">
    <property type="term" value="F:ATP-dependent DNA damage sensor activity"/>
    <property type="evidence" value="ECO:0007669"/>
    <property type="project" value="InterPro"/>
</dbReference>
<keyword evidence="4 6" id="KW-0067">ATP-binding</keyword>
<evidence type="ECO:0000313" key="9">
    <source>
        <dbReference type="EMBL" id="KAF5379636.1"/>
    </source>
</evidence>
<feature type="region of interest" description="Disordered" evidence="7">
    <location>
        <begin position="587"/>
        <end position="621"/>
    </location>
</feature>
<dbReference type="SMART" id="SM00533">
    <property type="entry name" value="MUTSd"/>
    <property type="match status" value="1"/>
</dbReference>
<feature type="compositionally biased region" description="Low complexity" evidence="7">
    <location>
        <begin position="233"/>
        <end position="249"/>
    </location>
</feature>
<dbReference type="GO" id="GO:0005524">
    <property type="term" value="F:ATP binding"/>
    <property type="evidence" value="ECO:0007669"/>
    <property type="project" value="UniProtKB-UniRule"/>
</dbReference>
<dbReference type="Gene3D" id="3.40.50.300">
    <property type="entry name" value="P-loop containing nucleotide triphosphate hydrolases"/>
    <property type="match status" value="1"/>
</dbReference>
<dbReference type="SMART" id="SM00534">
    <property type="entry name" value="MUTSac"/>
    <property type="match status" value="1"/>
</dbReference>
<dbReference type="InterPro" id="IPR036187">
    <property type="entry name" value="DNA_mismatch_repair_MutS_sf"/>
</dbReference>
<feature type="compositionally biased region" description="Basic residues" evidence="7">
    <location>
        <begin position="192"/>
        <end position="210"/>
    </location>
</feature>
<dbReference type="PANTHER" id="PTHR11361">
    <property type="entry name" value="DNA MISMATCH REPAIR PROTEIN MUTS FAMILY MEMBER"/>
    <property type="match status" value="1"/>
</dbReference>
<feature type="domain" description="DNA mismatch repair proteins mutS family" evidence="8">
    <location>
        <begin position="1128"/>
        <end position="1144"/>
    </location>
</feature>
<keyword evidence="10" id="KW-1185">Reference proteome</keyword>
<dbReference type="SUPFAM" id="SSF53150">
    <property type="entry name" value="DNA repair protein MutS, domain II"/>
    <property type="match status" value="1"/>
</dbReference>
<protein>
    <recommendedName>
        <fullName evidence="6">DNA mismatch repair protein</fullName>
    </recommendedName>
</protein>
<proteinExistence type="inferred from homology"/>
<dbReference type="InterPro" id="IPR007860">
    <property type="entry name" value="DNA_mmatch_repair_MutS_con_dom"/>
</dbReference>
<dbReference type="SUPFAM" id="SSF52540">
    <property type="entry name" value="P-loop containing nucleoside triphosphate hydrolases"/>
    <property type="match status" value="1"/>
</dbReference>
<feature type="compositionally biased region" description="Basic residues" evidence="7">
    <location>
        <begin position="264"/>
        <end position="274"/>
    </location>
</feature>
<dbReference type="Gene3D" id="1.10.1420.10">
    <property type="match status" value="2"/>
</dbReference>
<dbReference type="InterPro" id="IPR016151">
    <property type="entry name" value="DNA_mismatch_repair_MutS_N"/>
</dbReference>
<accession>A0A8H5H9X3</accession>
<evidence type="ECO:0000256" key="7">
    <source>
        <dbReference type="SAM" id="MobiDB-lite"/>
    </source>
</evidence>
<dbReference type="Gene3D" id="3.30.420.110">
    <property type="entry name" value="MutS, connector domain"/>
    <property type="match status" value="1"/>
</dbReference>
<feature type="compositionally biased region" description="Basic and acidic residues" evidence="7">
    <location>
        <begin position="1"/>
        <end position="12"/>
    </location>
</feature>
<feature type="compositionally biased region" description="Basic and acidic residues" evidence="7">
    <location>
        <begin position="297"/>
        <end position="309"/>
    </location>
</feature>
<comment type="similarity">
    <text evidence="1 6">Belongs to the DNA mismatch repair MutS family.</text>
</comment>
<evidence type="ECO:0000256" key="6">
    <source>
        <dbReference type="PIRNR" id="PIRNR037677"/>
    </source>
</evidence>
<feature type="region of interest" description="Disordered" evidence="7">
    <location>
        <begin position="297"/>
        <end position="334"/>
    </location>
</feature>
<keyword evidence="6" id="KW-0234">DNA repair</keyword>
<dbReference type="InterPro" id="IPR017261">
    <property type="entry name" value="DNA_mismatch_repair_MutS/MSH"/>
</dbReference>
<dbReference type="SUPFAM" id="SSF48334">
    <property type="entry name" value="DNA repair protein MutS, domain III"/>
    <property type="match status" value="1"/>
</dbReference>
<evidence type="ECO:0000313" key="10">
    <source>
        <dbReference type="Proteomes" id="UP000518752"/>
    </source>
</evidence>
<dbReference type="InterPro" id="IPR007696">
    <property type="entry name" value="DNA_mismatch_repair_MutS_core"/>
</dbReference>
<organism evidence="9 10">
    <name type="scientific">Collybiopsis confluens</name>
    <dbReference type="NCBI Taxonomy" id="2823264"/>
    <lineage>
        <taxon>Eukaryota</taxon>
        <taxon>Fungi</taxon>
        <taxon>Dikarya</taxon>
        <taxon>Basidiomycota</taxon>
        <taxon>Agaricomycotina</taxon>
        <taxon>Agaricomycetes</taxon>
        <taxon>Agaricomycetidae</taxon>
        <taxon>Agaricales</taxon>
        <taxon>Marasmiineae</taxon>
        <taxon>Omphalotaceae</taxon>
        <taxon>Collybiopsis</taxon>
    </lineage>
</organism>
<dbReference type="Pfam" id="PF00488">
    <property type="entry name" value="MutS_V"/>
    <property type="match status" value="1"/>
</dbReference>
<dbReference type="EMBL" id="JAACJN010000068">
    <property type="protein sequence ID" value="KAF5379636.1"/>
    <property type="molecule type" value="Genomic_DNA"/>
</dbReference>
<evidence type="ECO:0000256" key="3">
    <source>
        <dbReference type="ARBA" id="ARBA00022763"/>
    </source>
</evidence>
<evidence type="ECO:0000259" key="8">
    <source>
        <dbReference type="PROSITE" id="PS00486"/>
    </source>
</evidence>
<evidence type="ECO:0000256" key="1">
    <source>
        <dbReference type="ARBA" id="ARBA00006271"/>
    </source>
</evidence>
<sequence>MASKSKPSENMKQKSLMAFFGKPQTQSTPSSSASASKPAKANKVASKPTPKTTSQAKDASDDLLKTPESKGPDLRAVNSSAATSSSSLGGSIKDTPPTSQAIDVDMLSDDESEKVPVKKTTKRRRVIDDSDDDETRASGASSGNSRPASSLPPSSPIEGRSRAKKPRYSVLSVSDDEEDEDGAEAASTFTRRLTKFKKSPVKKGKGRKSSKASEDDDDFLAPSDSDEEEAIRSVKSSSSRPSSRLSMTSADTEIDDDDEEPVSKKSKPKVKSNAKSKGPAVANASNDSFTFLTAAERREQDKKDEKKAAESPYGFLQEIKDKDGRRPGDPKYDPRTLFVPPKAWKEFTPFEKQFWEIKQNHYDTILFFQKGKFFELYEDDARIGHQEFDLKLTQRVKMSMVGVPEMSFNFWAAKFLGKGYKVGKVDQAETALGAEMRLADDKKSGNAVKKSGGEKEKIVRRELNKVYTNGTLIDGEMITDDEAGHCISIREVESVDGATNTFGVCVLDCSTSQFDLAVFEDDICRTKLETLVRQIRPKEMLFTKGNLSVSTTRLLKSILPGACLWTGLREVEGLGYEGTLEDLKKRFPSSDDAADTNHGADADEEMNGEKEGEDLLPSSVPRPIRDLAGSKPAIEALGSMFWYLQQLNIDKDIISMKNFNIYDPMKRGQGLVLDGQTLAHIEVLVNNEGTEEGTLLKLLGRCVTPFGKRLFRIWLCMPLKEVSAINARLDAVEDLMENPIFETAFTDTAKGLPDLERVVSRIHAKNCKVKDFLKVLASFKKLSRGVADLADASESFKSKTIFGLLRSAPDLIQNVNNIENMFEKPLSDKDDELIPRKGKDEAYDEVMTEIEELEEGLEEALKKFEKSLGMKLSWWHSAVGTKEIYMIETSAGQKNIPKEWTKNGGTKAKSRWLVPSLQKSIRSLKEAREKRNTAIKNFKFRIYNEFDEDRGIWLRAIRVFAELDCLFSLAKSSVAIGEPSCRPELVGEEEGDGSAWFDFKSLRHPTLCVNGSVEDFIPNNVKLGGDMGKIALLTGPNMAGKSTVMRMTATGVVRTSRVYFWLPHRSMLIYSDHGSTGNVRPAESARLSPVDSILTRMGAYDNMFSNASTFKVELDECCKILRDATPRSFVILDELGRGTSTYDGMAIAGAVLHELATHTLPLSIFATHYGSLTDDFAYHPNIRNMYMSTIVDDEKRAIVFLYKLIEGVATSSFGTHVANLAGVPLKVVERADVISKKFAEQFKAKLQEKKAKRASGKLPLVAQADFAYLIQLATGKLQLPEDAVRRRVVLDMMRKVAKTYVAAA</sequence>
<dbReference type="Pfam" id="PF01624">
    <property type="entry name" value="MutS_I"/>
    <property type="match status" value="1"/>
</dbReference>
<evidence type="ECO:0000256" key="2">
    <source>
        <dbReference type="ARBA" id="ARBA00022741"/>
    </source>
</evidence>
<keyword evidence="2 6" id="KW-0547">Nucleotide-binding</keyword>
<dbReference type="SUPFAM" id="SSF55271">
    <property type="entry name" value="DNA repair protein MutS, domain I"/>
    <property type="match status" value="1"/>
</dbReference>
<dbReference type="InterPro" id="IPR045076">
    <property type="entry name" value="MutS"/>
</dbReference>
<keyword evidence="5 6" id="KW-0238">DNA-binding</keyword>
<dbReference type="PIRSF" id="PIRSF037677">
    <property type="entry name" value="DNA_mis_repair_Msh6"/>
    <property type="match status" value="1"/>
</dbReference>
<dbReference type="PROSITE" id="PS00486">
    <property type="entry name" value="DNA_MISMATCH_REPAIR_2"/>
    <property type="match status" value="1"/>
</dbReference>
<dbReference type="GO" id="GO:0030983">
    <property type="term" value="F:mismatched DNA binding"/>
    <property type="evidence" value="ECO:0007669"/>
    <property type="project" value="UniProtKB-UniRule"/>
</dbReference>
<dbReference type="InterPro" id="IPR027417">
    <property type="entry name" value="P-loop_NTPase"/>
</dbReference>
<comment type="caution">
    <text evidence="9">The sequence shown here is derived from an EMBL/GenBank/DDBJ whole genome shotgun (WGS) entry which is preliminary data.</text>
</comment>
<feature type="compositionally biased region" description="Acidic residues" evidence="7">
    <location>
        <begin position="214"/>
        <end position="229"/>
    </location>
</feature>